<dbReference type="EMBL" id="GL732618">
    <property type="protein sequence ID" value="EFX70676.1"/>
    <property type="molecule type" value="Genomic_DNA"/>
</dbReference>
<gene>
    <name evidence="1" type="ORF">DAPPUDRAFT_256738</name>
</gene>
<organism evidence="1 2">
    <name type="scientific">Daphnia pulex</name>
    <name type="common">Water flea</name>
    <dbReference type="NCBI Taxonomy" id="6669"/>
    <lineage>
        <taxon>Eukaryota</taxon>
        <taxon>Metazoa</taxon>
        <taxon>Ecdysozoa</taxon>
        <taxon>Arthropoda</taxon>
        <taxon>Crustacea</taxon>
        <taxon>Branchiopoda</taxon>
        <taxon>Diplostraca</taxon>
        <taxon>Cladocera</taxon>
        <taxon>Anomopoda</taxon>
        <taxon>Daphniidae</taxon>
        <taxon>Daphnia</taxon>
    </lineage>
</organism>
<dbReference type="PANTHER" id="PTHR33099:SF7">
    <property type="entry name" value="MYND-TYPE DOMAIN-CONTAINING PROTEIN"/>
    <property type="match status" value="1"/>
</dbReference>
<dbReference type="AlphaFoldDB" id="E9HBZ6"/>
<dbReference type="KEGG" id="dpx:DAPPUDRAFT_256738"/>
<dbReference type="OrthoDB" id="5971311at2759"/>
<accession>E9HBZ6</accession>
<name>E9HBZ6_DAPPU</name>
<reference evidence="1 2" key="1">
    <citation type="journal article" date="2011" name="Science">
        <title>The ecoresponsive genome of Daphnia pulex.</title>
        <authorList>
            <person name="Colbourne J.K."/>
            <person name="Pfrender M.E."/>
            <person name="Gilbert D."/>
            <person name="Thomas W.K."/>
            <person name="Tucker A."/>
            <person name="Oakley T.H."/>
            <person name="Tokishita S."/>
            <person name="Aerts A."/>
            <person name="Arnold G.J."/>
            <person name="Basu M.K."/>
            <person name="Bauer D.J."/>
            <person name="Caceres C.E."/>
            <person name="Carmel L."/>
            <person name="Casola C."/>
            <person name="Choi J.H."/>
            <person name="Detter J.C."/>
            <person name="Dong Q."/>
            <person name="Dusheyko S."/>
            <person name="Eads B.D."/>
            <person name="Frohlich T."/>
            <person name="Geiler-Samerotte K.A."/>
            <person name="Gerlach D."/>
            <person name="Hatcher P."/>
            <person name="Jogdeo S."/>
            <person name="Krijgsveld J."/>
            <person name="Kriventseva E.V."/>
            <person name="Kultz D."/>
            <person name="Laforsch C."/>
            <person name="Lindquist E."/>
            <person name="Lopez J."/>
            <person name="Manak J.R."/>
            <person name="Muller J."/>
            <person name="Pangilinan J."/>
            <person name="Patwardhan R.P."/>
            <person name="Pitluck S."/>
            <person name="Pritham E.J."/>
            <person name="Rechtsteiner A."/>
            <person name="Rho M."/>
            <person name="Rogozin I.B."/>
            <person name="Sakarya O."/>
            <person name="Salamov A."/>
            <person name="Schaack S."/>
            <person name="Shapiro H."/>
            <person name="Shiga Y."/>
            <person name="Skalitzky C."/>
            <person name="Smith Z."/>
            <person name="Souvorov A."/>
            <person name="Sung W."/>
            <person name="Tang Z."/>
            <person name="Tsuchiya D."/>
            <person name="Tu H."/>
            <person name="Vos H."/>
            <person name="Wang M."/>
            <person name="Wolf Y.I."/>
            <person name="Yamagata H."/>
            <person name="Yamada T."/>
            <person name="Ye Y."/>
            <person name="Shaw J.R."/>
            <person name="Andrews J."/>
            <person name="Crease T.J."/>
            <person name="Tang H."/>
            <person name="Lucas S.M."/>
            <person name="Robertson H.M."/>
            <person name="Bork P."/>
            <person name="Koonin E.V."/>
            <person name="Zdobnov E.M."/>
            <person name="Grigoriev I.V."/>
            <person name="Lynch M."/>
            <person name="Boore J.L."/>
        </authorList>
    </citation>
    <scope>NUCLEOTIDE SEQUENCE [LARGE SCALE GENOMIC DNA]</scope>
</reference>
<evidence type="ECO:0000313" key="2">
    <source>
        <dbReference type="Proteomes" id="UP000000305"/>
    </source>
</evidence>
<dbReference type="InParanoid" id="E9HBZ6"/>
<dbReference type="HOGENOM" id="CLU_1534126_0_0_1"/>
<dbReference type="Proteomes" id="UP000000305">
    <property type="component" value="Unassembled WGS sequence"/>
</dbReference>
<evidence type="ECO:0000313" key="1">
    <source>
        <dbReference type="EMBL" id="EFX70676.1"/>
    </source>
</evidence>
<proteinExistence type="predicted"/>
<sequence>MDISNKGVKINLPYVSLRSAMIHVVDVGNVQLPVSLKNAEKLLQKAKPTVSGCGFHRKEDIFRNLSWQIDRTRHFGTIILQIPVENGHEGGELQVESQMIRNSPLETLTLDLSSGSDQSFYVNFLNVNCVHEMKPLTRGWRIELAYNILWKPEVATLVLPNISSFLVTLVSASIF</sequence>
<dbReference type="PhylomeDB" id="E9HBZ6"/>
<protein>
    <submittedName>
        <fullName evidence="1">Uncharacterized protein</fullName>
    </submittedName>
</protein>
<keyword evidence="2" id="KW-1185">Reference proteome</keyword>
<dbReference type="PANTHER" id="PTHR33099">
    <property type="entry name" value="FE2OG DIOXYGENASE DOMAIN-CONTAINING PROTEIN"/>
    <property type="match status" value="1"/>
</dbReference>